<evidence type="ECO:0000259" key="2">
    <source>
        <dbReference type="Pfam" id="PF13592"/>
    </source>
</evidence>
<dbReference type="EMBL" id="QXHD01000004">
    <property type="protein sequence ID" value="NEZ57582.1"/>
    <property type="molecule type" value="Genomic_DNA"/>
</dbReference>
<dbReference type="AlphaFoldDB" id="A0A6M0RLV1"/>
<evidence type="ECO:0000313" key="7">
    <source>
        <dbReference type="EMBL" id="NEZ59797.1"/>
    </source>
</evidence>
<dbReference type="Gene3D" id="3.30.420.10">
    <property type="entry name" value="Ribonuclease H-like superfamily/Ribonuclease H"/>
    <property type="match status" value="1"/>
</dbReference>
<accession>A0A6M0RLV1</accession>
<evidence type="ECO:0000313" key="8">
    <source>
        <dbReference type="EMBL" id="NEZ61174.1"/>
    </source>
</evidence>
<feature type="domain" description="Winged helix-turn helix" evidence="2">
    <location>
        <begin position="101"/>
        <end position="156"/>
    </location>
</feature>
<evidence type="ECO:0000313" key="3">
    <source>
        <dbReference type="EMBL" id="NEZ54460.1"/>
    </source>
</evidence>
<dbReference type="EMBL" id="QXHD01000004">
    <property type="protein sequence ID" value="NEZ56651.1"/>
    <property type="molecule type" value="Genomic_DNA"/>
</dbReference>
<gene>
    <name evidence="3" type="ORF">DXZ20_01860</name>
    <name evidence="4" type="ORF">DXZ20_08525</name>
    <name evidence="5" type="ORF">DXZ20_13385</name>
    <name evidence="6" type="ORF">DXZ20_18310</name>
    <name evidence="7" type="ORF">DXZ20_29985</name>
    <name evidence="8" type="ORF">DXZ20_37210</name>
</gene>
<comment type="caution">
    <text evidence="5">The sequence shown here is derived from an EMBL/GenBank/DDBJ whole genome shotgun (WGS) entry which is preliminary data.</text>
</comment>
<dbReference type="GO" id="GO:0003676">
    <property type="term" value="F:nucleic acid binding"/>
    <property type="evidence" value="ECO:0007669"/>
    <property type="project" value="InterPro"/>
</dbReference>
<dbReference type="InterPro" id="IPR038717">
    <property type="entry name" value="Tc1-like_DDE_dom"/>
</dbReference>
<protein>
    <submittedName>
        <fullName evidence="5">IS630 family transposase</fullName>
    </submittedName>
</protein>
<evidence type="ECO:0000313" key="5">
    <source>
        <dbReference type="EMBL" id="NEZ56651.1"/>
    </source>
</evidence>
<evidence type="ECO:0000313" key="4">
    <source>
        <dbReference type="EMBL" id="NEZ55715.1"/>
    </source>
</evidence>
<dbReference type="EMBL" id="QXHD01000004">
    <property type="protein sequence ID" value="NEZ59797.1"/>
    <property type="molecule type" value="Genomic_DNA"/>
</dbReference>
<evidence type="ECO:0000313" key="9">
    <source>
        <dbReference type="Proteomes" id="UP000481033"/>
    </source>
</evidence>
<dbReference type="Proteomes" id="UP000481033">
    <property type="component" value="Unassembled WGS sequence"/>
</dbReference>
<dbReference type="InterPro" id="IPR025959">
    <property type="entry name" value="Winged_HTH_dom"/>
</dbReference>
<dbReference type="EMBL" id="QXHD01000003">
    <property type="protein sequence ID" value="NEZ54460.1"/>
    <property type="molecule type" value="Genomic_DNA"/>
</dbReference>
<dbReference type="InterPro" id="IPR036397">
    <property type="entry name" value="RNaseH_sf"/>
</dbReference>
<dbReference type="Pfam" id="PF13358">
    <property type="entry name" value="DDE_3"/>
    <property type="match status" value="1"/>
</dbReference>
<name>A0A6M0RLV1_9CYAN</name>
<dbReference type="NCBIfam" id="NF033545">
    <property type="entry name" value="transpos_IS630"/>
    <property type="match status" value="1"/>
</dbReference>
<dbReference type="InterPro" id="IPR047655">
    <property type="entry name" value="Transpos_IS630-like"/>
</dbReference>
<reference evidence="5 9" key="1">
    <citation type="journal article" date="2020" name="Microb. Ecol.">
        <title>Ecogenomics of the Marine Benthic Filamentous Cyanobacterium Adonisia.</title>
        <authorList>
            <person name="Walter J.M."/>
            <person name="Coutinho F.H."/>
            <person name="Leomil L."/>
            <person name="Hargreaves P.I."/>
            <person name="Campeao M.E."/>
            <person name="Vieira V.V."/>
            <person name="Silva B.S."/>
            <person name="Fistarol G.O."/>
            <person name="Salomon P.S."/>
            <person name="Sawabe T."/>
            <person name="Mino S."/>
            <person name="Hosokawa M."/>
            <person name="Miyashita H."/>
            <person name="Maruyama F."/>
            <person name="van Verk M.C."/>
            <person name="Dutilh B.E."/>
            <person name="Thompson C.C."/>
            <person name="Thompson F.L."/>
        </authorList>
    </citation>
    <scope>NUCLEOTIDE SEQUENCE [LARGE SCALE GENOMIC DNA]</scope>
    <source>
        <strain evidence="5 9">CCMR0081</strain>
    </source>
</reference>
<feature type="domain" description="Tc1-like transposase DDE" evidence="1">
    <location>
        <begin position="176"/>
        <end position="316"/>
    </location>
</feature>
<proteinExistence type="predicted"/>
<evidence type="ECO:0000313" key="6">
    <source>
        <dbReference type="EMBL" id="NEZ57582.1"/>
    </source>
</evidence>
<organism evidence="5 9">
    <name type="scientific">Adonisia turfae CCMR0081</name>
    <dbReference type="NCBI Taxonomy" id="2292702"/>
    <lineage>
        <taxon>Bacteria</taxon>
        <taxon>Bacillati</taxon>
        <taxon>Cyanobacteriota</taxon>
        <taxon>Adonisia</taxon>
        <taxon>Adonisia turfae</taxon>
    </lineage>
</organism>
<dbReference type="InterPro" id="IPR009057">
    <property type="entry name" value="Homeodomain-like_sf"/>
</dbReference>
<dbReference type="Pfam" id="PF13592">
    <property type="entry name" value="HTH_33"/>
    <property type="match status" value="1"/>
</dbReference>
<sequence>MSSEIPVSSQTAAIEELKTFIKTQRDGRQVKKALAVKLLYQGHTYESIISILDVSMGFIANWKQRYEAEGLSSFAPRHKGRQSYLSAAQKAAVIEWLGTKAIWTLNELEYHLASEYGVSYESKQSYYDLFETAGLSWKKTSKVNPKTDPALVAKKKPDIQRLLARYRTEIECGQVRVLFVDECHLMSGDLEGYVWGRRNQRVEVPIVNERDRQTYYGALDLLSKRVFVEAHAAGNTTCTLAYLKFLQRQFPNQRLIILWDGASYHRSQEIQACLNELNEGLPESQWRIHCIRFAPNDPTQNPIEDVWLQAKTWVRQMAGLKPSFTGLKALFEQFCALELFDFPKMHMYGTFSPIK</sequence>
<dbReference type="EMBL" id="QXHD01000004">
    <property type="protein sequence ID" value="NEZ55715.1"/>
    <property type="molecule type" value="Genomic_DNA"/>
</dbReference>
<dbReference type="Pfam" id="PF13551">
    <property type="entry name" value="HTH_29"/>
    <property type="match status" value="1"/>
</dbReference>
<dbReference type="SUPFAM" id="SSF46689">
    <property type="entry name" value="Homeodomain-like"/>
    <property type="match status" value="1"/>
</dbReference>
<dbReference type="EMBL" id="QXHD01000015">
    <property type="protein sequence ID" value="NEZ61174.1"/>
    <property type="molecule type" value="Genomic_DNA"/>
</dbReference>
<evidence type="ECO:0000259" key="1">
    <source>
        <dbReference type="Pfam" id="PF13358"/>
    </source>
</evidence>
<keyword evidence="9" id="KW-1185">Reference proteome</keyword>